<dbReference type="PANTHER" id="PTHR36855">
    <property type="entry name" value="CHROMOSOME 10, WHOLE GENOME SHOTGUN SEQUENCE"/>
    <property type="match status" value="1"/>
</dbReference>
<name>K5WSH6_AGABU</name>
<keyword evidence="5" id="KW-1185">Reference proteome</keyword>
<dbReference type="EMBL" id="JH971392">
    <property type="protein sequence ID" value="EKM78371.1"/>
    <property type="molecule type" value="Genomic_DNA"/>
</dbReference>
<dbReference type="Proteomes" id="UP000008493">
    <property type="component" value="Unassembled WGS sequence"/>
</dbReference>
<evidence type="ECO:0000259" key="3">
    <source>
        <dbReference type="Pfam" id="PF25871"/>
    </source>
</evidence>
<dbReference type="AlphaFoldDB" id="K5WSH6"/>
<dbReference type="PANTHER" id="PTHR36855:SF1">
    <property type="entry name" value="PEROXISOME MEMBRANE ANCHOR PROTEIN PEX14P N-TERMINAL DOMAIN-CONTAINING PROTEIN"/>
    <property type="match status" value="1"/>
</dbReference>
<organism evidence="4 5">
    <name type="scientific">Agaricus bisporus var. burnettii (strain JB137-S8 / ATCC MYA-4627 / FGSC 10392)</name>
    <name type="common">White button mushroom</name>
    <dbReference type="NCBI Taxonomy" id="597362"/>
    <lineage>
        <taxon>Eukaryota</taxon>
        <taxon>Fungi</taxon>
        <taxon>Dikarya</taxon>
        <taxon>Basidiomycota</taxon>
        <taxon>Agaricomycotina</taxon>
        <taxon>Agaricomycetes</taxon>
        <taxon>Agaricomycetidae</taxon>
        <taxon>Agaricales</taxon>
        <taxon>Agaricineae</taxon>
        <taxon>Agaricaceae</taxon>
        <taxon>Agaricus</taxon>
    </lineage>
</organism>
<dbReference type="OrthoDB" id="9936937at2759"/>
<dbReference type="InParanoid" id="K5WSH6"/>
<feature type="compositionally biased region" description="Low complexity" evidence="1">
    <location>
        <begin position="94"/>
        <end position="113"/>
    </location>
</feature>
<feature type="domain" description="PEX14-like helix-turn-helix" evidence="3">
    <location>
        <begin position="14"/>
        <end position="82"/>
    </location>
</feature>
<evidence type="ECO:0000313" key="5">
    <source>
        <dbReference type="Proteomes" id="UP000008493"/>
    </source>
</evidence>
<dbReference type="RefSeq" id="XP_007330885.1">
    <property type="nucleotide sequence ID" value="XM_007330823.1"/>
</dbReference>
<dbReference type="InterPro" id="IPR040554">
    <property type="entry name" value="KPWE_PEX14_dom"/>
</dbReference>
<gene>
    <name evidence="4" type="ORF">AGABI1DRAFT_75947</name>
</gene>
<protein>
    <submittedName>
        <fullName evidence="4">Uncharacterized protein</fullName>
    </submittedName>
</protein>
<sequence length="180" mass="19876">MSSSSESRPATINPLEQFTTYPFDTDQTYQQGLASILAGNALSDNSSLDERDELLRRIKIFYFNKTTGNSITIDEVKAYEQSLNQQDLELESLSPPSTGPVDTTTTVPTPSQTNEDTKILSFAEIKELIEAGRLDEIPNNKIIPDSLNDETPSASLVPARKKPWEIVSENQGAIPQDVEV</sequence>
<dbReference type="eggNOG" id="ENOG502S7YV">
    <property type="taxonomic scope" value="Eukaryota"/>
</dbReference>
<dbReference type="STRING" id="597362.K5WSH6"/>
<dbReference type="KEGG" id="abp:AGABI1DRAFT75947"/>
<evidence type="ECO:0000259" key="2">
    <source>
        <dbReference type="Pfam" id="PF17733"/>
    </source>
</evidence>
<accession>K5WSH6</accession>
<dbReference type="OMA" id="RVFYFNR"/>
<evidence type="ECO:0000256" key="1">
    <source>
        <dbReference type="SAM" id="MobiDB-lite"/>
    </source>
</evidence>
<dbReference type="Pfam" id="PF25871">
    <property type="entry name" value="HTH_76"/>
    <property type="match status" value="1"/>
</dbReference>
<evidence type="ECO:0000313" key="4">
    <source>
        <dbReference type="EMBL" id="EKM78371.1"/>
    </source>
</evidence>
<dbReference type="GeneID" id="18831309"/>
<proteinExistence type="predicted"/>
<dbReference type="HOGENOM" id="CLU_070882_2_1_1"/>
<dbReference type="Pfam" id="PF17733">
    <property type="entry name" value="KPWE_dom"/>
    <property type="match status" value="1"/>
</dbReference>
<feature type="region of interest" description="Disordered" evidence="1">
    <location>
        <begin position="91"/>
        <end position="114"/>
    </location>
</feature>
<reference evidence="5" key="1">
    <citation type="journal article" date="2012" name="Proc. Natl. Acad. Sci. U.S.A.">
        <title>Genome sequence of the button mushroom Agaricus bisporus reveals mechanisms governing adaptation to a humic-rich ecological niche.</title>
        <authorList>
            <person name="Morin E."/>
            <person name="Kohler A."/>
            <person name="Baker A.R."/>
            <person name="Foulongne-Oriol M."/>
            <person name="Lombard V."/>
            <person name="Nagy L.G."/>
            <person name="Ohm R.A."/>
            <person name="Patyshakuliyeva A."/>
            <person name="Brun A."/>
            <person name="Aerts A.L."/>
            <person name="Bailey A.M."/>
            <person name="Billette C."/>
            <person name="Coutinho P.M."/>
            <person name="Deakin G."/>
            <person name="Doddapaneni H."/>
            <person name="Floudas D."/>
            <person name="Grimwood J."/>
            <person name="Hilden K."/>
            <person name="Kuees U."/>
            <person name="LaButti K.M."/>
            <person name="Lapidus A."/>
            <person name="Lindquist E.A."/>
            <person name="Lucas S.M."/>
            <person name="Murat C."/>
            <person name="Riley R.W."/>
            <person name="Salamov A.A."/>
            <person name="Schmutz J."/>
            <person name="Subramanian V."/>
            <person name="Woesten H.A.B."/>
            <person name="Xu J."/>
            <person name="Eastwood D.C."/>
            <person name="Foster G.D."/>
            <person name="Sonnenberg A.S."/>
            <person name="Cullen D."/>
            <person name="de Vries R.P."/>
            <person name="Lundell T."/>
            <person name="Hibbett D.S."/>
            <person name="Henrissat B."/>
            <person name="Burton K.S."/>
            <person name="Kerrigan R.W."/>
            <person name="Challen M.P."/>
            <person name="Grigoriev I.V."/>
            <person name="Martin F."/>
        </authorList>
    </citation>
    <scope>NUCLEOTIDE SEQUENCE [LARGE SCALE GENOMIC DNA]</scope>
    <source>
        <strain evidence="5">JB137-S8 / ATCC MYA-4627 / FGSC 10392</strain>
    </source>
</reference>
<dbReference type="InterPro" id="IPR058841">
    <property type="entry name" value="HTH_76"/>
</dbReference>
<feature type="region of interest" description="Disordered" evidence="1">
    <location>
        <begin position="139"/>
        <end position="158"/>
    </location>
</feature>
<feature type="domain" description="Peroxisomal membrane protein PEX14-like KPWE" evidence="2">
    <location>
        <begin position="120"/>
        <end position="165"/>
    </location>
</feature>